<proteinExistence type="predicted"/>
<organism evidence="1 2">
    <name type="scientific">Orbilia ellipsospora</name>
    <dbReference type="NCBI Taxonomy" id="2528407"/>
    <lineage>
        <taxon>Eukaryota</taxon>
        <taxon>Fungi</taxon>
        <taxon>Dikarya</taxon>
        <taxon>Ascomycota</taxon>
        <taxon>Pezizomycotina</taxon>
        <taxon>Orbiliomycetes</taxon>
        <taxon>Orbiliales</taxon>
        <taxon>Orbiliaceae</taxon>
        <taxon>Orbilia</taxon>
    </lineage>
</organism>
<evidence type="ECO:0000313" key="2">
    <source>
        <dbReference type="Proteomes" id="UP001365542"/>
    </source>
</evidence>
<accession>A0AAV9X2F2</accession>
<reference evidence="1 2" key="1">
    <citation type="submission" date="2019-10" db="EMBL/GenBank/DDBJ databases">
        <authorList>
            <person name="Palmer J.M."/>
        </authorList>
    </citation>
    <scope>NUCLEOTIDE SEQUENCE [LARGE SCALE GENOMIC DNA]</scope>
    <source>
        <strain evidence="1 2">TWF694</strain>
    </source>
</reference>
<evidence type="ECO:0000313" key="1">
    <source>
        <dbReference type="EMBL" id="KAK6532172.1"/>
    </source>
</evidence>
<name>A0AAV9X2F2_9PEZI</name>
<dbReference type="Proteomes" id="UP001365542">
    <property type="component" value="Unassembled WGS sequence"/>
</dbReference>
<keyword evidence="2" id="KW-1185">Reference proteome</keyword>
<sequence>MAKAKLLSDNSGIALERALDEIQGGKIGELLPYQIYEQILQSKGAYLTTGSPMKIDKSIYWFLGYITEALEENFVSLKSTADLLGKHRSLSSYAAHLPMIFQSVASIIFTQATLCSEPQNSSVRWREACNFKGDTNMIDESHQSIRKKVLQKYGTAHYRTIHVYNMLARLMVRSPNESERNHGQFIMFGIFHVIQRSNVAESAYAKHWLIRCIGSLGEALLACGGHGLAIKFMKQAIGRYKQGLRDLFLGFHYLRNIHGLYHDEVTRQIGYITDMMNRRGPVLYACLDSAFSDMFSALEASGRAQSRVYQHLSRAWEREGTGIELLRDEYKNALALRFRQRSSTPGLQEFIHFEGLRDWMYFQETSLHDAMGEALMEDELDSEFKEFQYRSRGTGRHEPRDPWIQTGAWPIMNFICNTNFRESLAACTTKDLG</sequence>
<protein>
    <submittedName>
        <fullName evidence="1">Uncharacterized protein</fullName>
    </submittedName>
</protein>
<dbReference type="EMBL" id="JAVHJO010000012">
    <property type="protein sequence ID" value="KAK6532172.1"/>
    <property type="molecule type" value="Genomic_DNA"/>
</dbReference>
<dbReference type="AlphaFoldDB" id="A0AAV9X2F2"/>
<gene>
    <name evidence="1" type="ORF">TWF694_003332</name>
</gene>
<comment type="caution">
    <text evidence="1">The sequence shown here is derived from an EMBL/GenBank/DDBJ whole genome shotgun (WGS) entry which is preliminary data.</text>
</comment>